<dbReference type="PANTHER" id="PTHR34482">
    <property type="entry name" value="DNA DAMAGE-INDUCIBLE PROTEIN 1-LIKE"/>
    <property type="match status" value="1"/>
</dbReference>
<dbReference type="OrthoDB" id="1751882at2759"/>
<dbReference type="SUPFAM" id="SSF57756">
    <property type="entry name" value="Retrovirus zinc finger-like domains"/>
    <property type="match status" value="1"/>
</dbReference>
<keyword evidence="1" id="KW-0863">Zinc-finger</keyword>
<keyword evidence="1" id="KW-0862">Zinc</keyword>
<dbReference type="Pfam" id="PF03732">
    <property type="entry name" value="Retrotrans_gag"/>
    <property type="match status" value="1"/>
</dbReference>
<keyword evidence="3" id="KW-1185">Reference proteome</keyword>
<feature type="domain" description="CCHC-type" evidence="2">
    <location>
        <begin position="196"/>
        <end position="211"/>
    </location>
</feature>
<sequence length="291" mass="32663">MGIERQMKANKRLLDLDRTFEISSCKEEQKVQYVGHLLQGKVRIWWDTKRQLLIRKLGNINALTWGRFKEEFDNRFFPESIKTRKAQEVATLVQGNLTVEQNATKFMKLRRFALHLIVTDLVNVTAITEAEQRSVAAQINHEQKMTSSFSAGGSNAERGIIQGASKGEGIMIAPLATCKKCGKNHGGECRVGLGVCFRCSQSGHMIRECPQNAQGRRNAPNNLPNQRPPVQTHVYAITPGEINEDIPEDEEMGVITGKITLYECMACAFFDSSATRSFVSVMFAHRCNLQT</sequence>
<dbReference type="InterPro" id="IPR001878">
    <property type="entry name" value="Znf_CCHC"/>
</dbReference>
<dbReference type="GeneID" id="118347659"/>
<protein>
    <submittedName>
        <fullName evidence="4">Uncharacterized protein LOC118347659</fullName>
    </submittedName>
</protein>
<evidence type="ECO:0000259" key="2">
    <source>
        <dbReference type="PROSITE" id="PS50158"/>
    </source>
</evidence>
<dbReference type="InterPro" id="IPR036875">
    <property type="entry name" value="Znf_CCHC_sf"/>
</dbReference>
<proteinExistence type="predicted"/>
<evidence type="ECO:0000256" key="1">
    <source>
        <dbReference type="PROSITE-ProRule" id="PRU00047"/>
    </source>
</evidence>
<dbReference type="Gene3D" id="4.10.60.10">
    <property type="entry name" value="Zinc finger, CCHC-type"/>
    <property type="match status" value="1"/>
</dbReference>
<evidence type="ECO:0000313" key="4">
    <source>
        <dbReference type="RefSeq" id="XP_035543566.1"/>
    </source>
</evidence>
<dbReference type="SMART" id="SM00343">
    <property type="entry name" value="ZnF_C2HC"/>
    <property type="match status" value="1"/>
</dbReference>
<dbReference type="PANTHER" id="PTHR34482:SF36">
    <property type="entry name" value="RETROTRANSPOSON GAG DOMAIN-CONTAINING PROTEIN"/>
    <property type="match status" value="1"/>
</dbReference>
<gene>
    <name evidence="4" type="primary">LOC118347659</name>
</gene>
<dbReference type="KEGG" id="jre:118347659"/>
<dbReference type="PROSITE" id="PS50158">
    <property type="entry name" value="ZF_CCHC"/>
    <property type="match status" value="1"/>
</dbReference>
<reference evidence="4" key="1">
    <citation type="submission" date="2025-08" db="UniProtKB">
        <authorList>
            <consortium name="RefSeq"/>
        </authorList>
    </citation>
    <scope>IDENTIFICATION</scope>
    <source>
        <tissue evidence="4">Leaves</tissue>
    </source>
</reference>
<keyword evidence="1" id="KW-0479">Metal-binding</keyword>
<dbReference type="RefSeq" id="XP_035543566.1">
    <property type="nucleotide sequence ID" value="XM_035687673.1"/>
</dbReference>
<organism evidence="3 4">
    <name type="scientific">Juglans regia</name>
    <name type="common">English walnut</name>
    <dbReference type="NCBI Taxonomy" id="51240"/>
    <lineage>
        <taxon>Eukaryota</taxon>
        <taxon>Viridiplantae</taxon>
        <taxon>Streptophyta</taxon>
        <taxon>Embryophyta</taxon>
        <taxon>Tracheophyta</taxon>
        <taxon>Spermatophyta</taxon>
        <taxon>Magnoliopsida</taxon>
        <taxon>eudicotyledons</taxon>
        <taxon>Gunneridae</taxon>
        <taxon>Pentapetalae</taxon>
        <taxon>rosids</taxon>
        <taxon>fabids</taxon>
        <taxon>Fagales</taxon>
        <taxon>Juglandaceae</taxon>
        <taxon>Juglans</taxon>
    </lineage>
</organism>
<dbReference type="GO" id="GO:0008270">
    <property type="term" value="F:zinc ion binding"/>
    <property type="evidence" value="ECO:0007669"/>
    <property type="project" value="UniProtKB-KW"/>
</dbReference>
<dbReference type="InParanoid" id="A0A6P9E8B5"/>
<dbReference type="InterPro" id="IPR005162">
    <property type="entry name" value="Retrotrans_gag_dom"/>
</dbReference>
<dbReference type="GO" id="GO:0003676">
    <property type="term" value="F:nucleic acid binding"/>
    <property type="evidence" value="ECO:0007669"/>
    <property type="project" value="InterPro"/>
</dbReference>
<evidence type="ECO:0000313" key="3">
    <source>
        <dbReference type="Proteomes" id="UP000235220"/>
    </source>
</evidence>
<dbReference type="Pfam" id="PF00098">
    <property type="entry name" value="zf-CCHC"/>
    <property type="match status" value="1"/>
</dbReference>
<name>A0A6P9E8B5_JUGRE</name>
<dbReference type="AlphaFoldDB" id="A0A6P9E8B5"/>
<accession>A0A6P9E8B5</accession>
<dbReference type="Proteomes" id="UP000235220">
    <property type="component" value="Chromosome 2"/>
</dbReference>